<dbReference type="Gene3D" id="1.10.40.30">
    <property type="entry name" value="Fumarase/aspartase (C-terminal domain)"/>
    <property type="match status" value="1"/>
</dbReference>
<gene>
    <name evidence="15" type="ORF">P3T76_013469</name>
</gene>
<dbReference type="PROSITE" id="PS00163">
    <property type="entry name" value="FUMARATE_LYASES"/>
    <property type="match status" value="1"/>
</dbReference>
<dbReference type="InterPro" id="IPR022761">
    <property type="entry name" value="Fumarate_lyase_N"/>
</dbReference>
<sequence length="727" mass="84597">MNSNDHNVPEENELTKQQQKQQQFLKMQAEIRQLEENDSSNATLDTASTMKEKRAIQERQRMIELENERREQRELEKMRREDFYYVERILQAKAKAKEEEEKREKSRELQKNSLEEQQKKIARMRLRDEEKRMAERETSGMRLEDLLGRQRRFREAERAKEQVQNEWRELKTMRAEEHECRSRWTLWDRALMQQQQEELKQQRAEARRLRRQQQREENEMKAAWVESWDHDGNKYFYNSISGKLLPTMAEHNRYEHPLVSRYATKEMSEIWSPDRKFSTWRQLWLALATSEKELGLAITQEQLDAMAAHLTDIDYEYAAEMEKKFRHDVMAHVHAFGKEAPVAMPIIHLGATSCYVGDNADIIQIKQGLQLIQRKMVKAMKVLSDFALEYKDMPTMGFTHFQPAQLVTVGKRASLWLQDFWLDFQHLNEQIDSLPMRGVKGTTGTQASFLDLFEGDHEKVKKLNELVADKMGFKKVIPVSGQTYSRKIDYFVLSILSGIAQSAYKMAGDIRLLANMKEIEEPFEKNQIGSSAMAYKRNPMRSERICSLARYVISLTDNGAQTHAAQWFERTLDDSANRRMVLPEAFLATDVILNLITNVSDGLQVWPNVIKAHIKAELPFMATENILMACVKAGGDRQELHEAIRTHSMEAGKRVKVEGAANDLLERIAADPLFKAVHDHMDALLDPSLFIGRCPQQVEEFIGEEITPILKEHAKLLEVENVDGINV</sequence>
<dbReference type="GO" id="GO:0044208">
    <property type="term" value="P:'de novo' AMP biosynthetic process"/>
    <property type="evidence" value="ECO:0007669"/>
    <property type="project" value="TreeGrafter"/>
</dbReference>
<evidence type="ECO:0000256" key="12">
    <source>
        <dbReference type="RuleBase" id="RU361172"/>
    </source>
</evidence>
<evidence type="ECO:0000313" key="16">
    <source>
        <dbReference type="Proteomes" id="UP001259832"/>
    </source>
</evidence>
<feature type="region of interest" description="Disordered" evidence="13">
    <location>
        <begin position="1"/>
        <end position="55"/>
    </location>
</feature>
<name>A0AAD9G3B7_9STRA</name>
<dbReference type="SMART" id="SM00998">
    <property type="entry name" value="ADSL_C"/>
    <property type="match status" value="1"/>
</dbReference>
<evidence type="ECO:0000256" key="5">
    <source>
        <dbReference type="ARBA" id="ARBA00011668"/>
    </source>
</evidence>
<dbReference type="InterPro" id="IPR000362">
    <property type="entry name" value="Fumarate_lyase_fam"/>
</dbReference>
<evidence type="ECO:0000256" key="7">
    <source>
        <dbReference type="ARBA" id="ARBA00017058"/>
    </source>
</evidence>
<evidence type="ECO:0000256" key="4">
    <source>
        <dbReference type="ARBA" id="ARBA00008273"/>
    </source>
</evidence>
<feature type="region of interest" description="Disordered" evidence="13">
    <location>
        <begin position="95"/>
        <end position="116"/>
    </location>
</feature>
<dbReference type="FunFam" id="1.10.40.30:FF:000005">
    <property type="entry name" value="Adenylosuccinate lyase"/>
    <property type="match status" value="1"/>
</dbReference>
<protein>
    <recommendedName>
        <fullName evidence="7 12">Adenylosuccinate lyase</fullName>
        <shortName evidence="12">ASL</shortName>
        <ecNumber evidence="6 12">4.3.2.2</ecNumber>
    </recommendedName>
    <alternativeName>
        <fullName evidence="10 12">Adenylosuccinase</fullName>
    </alternativeName>
</protein>
<dbReference type="InterPro" id="IPR008948">
    <property type="entry name" value="L-Aspartase-like"/>
</dbReference>
<keyword evidence="8 12" id="KW-0658">Purine biosynthesis</keyword>
<dbReference type="InterPro" id="IPR004769">
    <property type="entry name" value="Pur_lyase"/>
</dbReference>
<dbReference type="GO" id="GO:0005829">
    <property type="term" value="C:cytosol"/>
    <property type="evidence" value="ECO:0007669"/>
    <property type="project" value="TreeGrafter"/>
</dbReference>
<comment type="pathway">
    <text evidence="2 12">Purine metabolism; IMP biosynthesis via de novo pathway; 5-amino-1-(5-phospho-D-ribosyl)imidazole-4-carboxamide from 5-amino-1-(5-phospho-D-ribosyl)imidazole-4-carboxylate: step 2/2.</text>
</comment>
<dbReference type="EMBL" id="JASMQC010000036">
    <property type="protein sequence ID" value="KAK1930880.1"/>
    <property type="molecule type" value="Genomic_DNA"/>
</dbReference>
<evidence type="ECO:0000256" key="9">
    <source>
        <dbReference type="ARBA" id="ARBA00023239"/>
    </source>
</evidence>
<reference evidence="15" key="1">
    <citation type="submission" date="2023-08" db="EMBL/GenBank/DDBJ databases">
        <title>Reference Genome Resource for the Citrus Pathogen Phytophthora citrophthora.</title>
        <authorList>
            <person name="Moller H."/>
            <person name="Coetzee B."/>
            <person name="Rose L.J."/>
            <person name="Van Niekerk J.M."/>
        </authorList>
    </citation>
    <scope>NUCLEOTIDE SEQUENCE</scope>
    <source>
        <strain evidence="15">STE-U-9442</strain>
    </source>
</reference>
<evidence type="ECO:0000256" key="2">
    <source>
        <dbReference type="ARBA" id="ARBA00004706"/>
    </source>
</evidence>
<evidence type="ECO:0000256" key="10">
    <source>
        <dbReference type="ARBA" id="ARBA00030717"/>
    </source>
</evidence>
<keyword evidence="9 12" id="KW-0456">Lyase</keyword>
<feature type="domain" description="Adenylosuccinate lyase C-terminal" evidence="14">
    <location>
        <begin position="618"/>
        <end position="702"/>
    </location>
</feature>
<evidence type="ECO:0000256" key="3">
    <source>
        <dbReference type="ARBA" id="ARBA00004734"/>
    </source>
</evidence>
<evidence type="ECO:0000256" key="13">
    <source>
        <dbReference type="SAM" id="MobiDB-lite"/>
    </source>
</evidence>
<dbReference type="CDD" id="cd03302">
    <property type="entry name" value="Adenylsuccinate_lyase_2"/>
    <property type="match status" value="1"/>
</dbReference>
<evidence type="ECO:0000259" key="14">
    <source>
        <dbReference type="SMART" id="SM00998"/>
    </source>
</evidence>
<comment type="subunit">
    <text evidence="5">Homotetramer. Residues from neighboring subunits contribute catalytic and substrate-binding residues to each active site.</text>
</comment>
<dbReference type="EC" id="4.3.2.2" evidence="6 12"/>
<comment type="catalytic activity">
    <reaction evidence="11 12">
        <text>N(6)-(1,2-dicarboxyethyl)-AMP = fumarate + AMP</text>
        <dbReference type="Rhea" id="RHEA:16853"/>
        <dbReference type="ChEBI" id="CHEBI:29806"/>
        <dbReference type="ChEBI" id="CHEBI:57567"/>
        <dbReference type="ChEBI" id="CHEBI:456215"/>
        <dbReference type="EC" id="4.3.2.2"/>
    </reaction>
</comment>
<comment type="catalytic activity">
    <reaction evidence="1 12">
        <text>(2S)-2-[5-amino-1-(5-phospho-beta-D-ribosyl)imidazole-4-carboxamido]succinate = 5-amino-1-(5-phospho-beta-D-ribosyl)imidazole-4-carboxamide + fumarate</text>
        <dbReference type="Rhea" id="RHEA:23920"/>
        <dbReference type="ChEBI" id="CHEBI:29806"/>
        <dbReference type="ChEBI" id="CHEBI:58443"/>
        <dbReference type="ChEBI" id="CHEBI:58475"/>
        <dbReference type="EC" id="4.3.2.2"/>
    </reaction>
</comment>
<dbReference type="GO" id="GO:0004018">
    <property type="term" value="F:N6-(1,2-dicarboxyethyl)AMP AMP-lyase (fumarate-forming) activity"/>
    <property type="evidence" value="ECO:0007669"/>
    <property type="project" value="InterPro"/>
</dbReference>
<dbReference type="GO" id="GO:0070626">
    <property type="term" value="F:(S)-2-(5-amino-1-(5-phospho-D-ribosyl)imidazole-4-carboxamido) succinate lyase (fumarate-forming) activity"/>
    <property type="evidence" value="ECO:0007669"/>
    <property type="project" value="TreeGrafter"/>
</dbReference>
<evidence type="ECO:0000256" key="11">
    <source>
        <dbReference type="ARBA" id="ARBA00047513"/>
    </source>
</evidence>
<dbReference type="InterPro" id="IPR019468">
    <property type="entry name" value="AdenyloSucc_lyase_C"/>
</dbReference>
<evidence type="ECO:0000313" key="15">
    <source>
        <dbReference type="EMBL" id="KAK1930880.1"/>
    </source>
</evidence>
<accession>A0AAD9G3B7</accession>
<comment type="caution">
    <text evidence="15">The sequence shown here is derived from an EMBL/GenBank/DDBJ whole genome shotgun (WGS) entry which is preliminary data.</text>
</comment>
<organism evidence="15 16">
    <name type="scientific">Phytophthora citrophthora</name>
    <dbReference type="NCBI Taxonomy" id="4793"/>
    <lineage>
        <taxon>Eukaryota</taxon>
        <taxon>Sar</taxon>
        <taxon>Stramenopiles</taxon>
        <taxon>Oomycota</taxon>
        <taxon>Peronosporomycetes</taxon>
        <taxon>Peronosporales</taxon>
        <taxon>Peronosporaceae</taxon>
        <taxon>Phytophthora</taxon>
    </lineage>
</organism>
<dbReference type="SUPFAM" id="SSF48557">
    <property type="entry name" value="L-aspartase-like"/>
    <property type="match status" value="1"/>
</dbReference>
<evidence type="ECO:0000256" key="1">
    <source>
        <dbReference type="ARBA" id="ARBA00000598"/>
    </source>
</evidence>
<feature type="compositionally biased region" description="Polar residues" evidence="13">
    <location>
        <begin position="39"/>
        <end position="49"/>
    </location>
</feature>
<comment type="similarity">
    <text evidence="4 12">Belongs to the lyase 1 family. Adenylosuccinate lyase subfamily.</text>
</comment>
<dbReference type="PANTHER" id="PTHR43172:SF1">
    <property type="entry name" value="ADENYLOSUCCINATE LYASE"/>
    <property type="match status" value="1"/>
</dbReference>
<dbReference type="Proteomes" id="UP001259832">
    <property type="component" value="Unassembled WGS sequence"/>
</dbReference>
<dbReference type="PANTHER" id="PTHR43172">
    <property type="entry name" value="ADENYLOSUCCINATE LYASE"/>
    <property type="match status" value="1"/>
</dbReference>
<comment type="pathway">
    <text evidence="3 12">Purine metabolism; AMP biosynthesis via de novo pathway; AMP from IMP: step 2/2.</text>
</comment>
<dbReference type="PRINTS" id="PR00149">
    <property type="entry name" value="FUMRATELYASE"/>
</dbReference>
<dbReference type="NCBIfam" id="TIGR00928">
    <property type="entry name" value="purB"/>
    <property type="match status" value="1"/>
</dbReference>
<dbReference type="Pfam" id="PF10397">
    <property type="entry name" value="ADSL_C"/>
    <property type="match status" value="1"/>
</dbReference>
<dbReference type="Pfam" id="PF00206">
    <property type="entry name" value="Lyase_1"/>
    <property type="match status" value="1"/>
</dbReference>
<dbReference type="AlphaFoldDB" id="A0AAD9G3B7"/>
<dbReference type="FunFam" id="1.10.275.60:FF:000001">
    <property type="entry name" value="Adenylosuccinate lyase"/>
    <property type="match status" value="1"/>
</dbReference>
<proteinExistence type="inferred from homology"/>
<keyword evidence="16" id="KW-1185">Reference proteome</keyword>
<evidence type="ECO:0000256" key="8">
    <source>
        <dbReference type="ARBA" id="ARBA00022755"/>
    </source>
</evidence>
<dbReference type="Gene3D" id="1.10.275.60">
    <property type="match status" value="1"/>
</dbReference>
<dbReference type="Gene3D" id="1.20.200.10">
    <property type="entry name" value="Fumarase/aspartase (Central domain)"/>
    <property type="match status" value="1"/>
</dbReference>
<evidence type="ECO:0000256" key="6">
    <source>
        <dbReference type="ARBA" id="ARBA00012339"/>
    </source>
</evidence>
<dbReference type="InterPro" id="IPR020557">
    <property type="entry name" value="Fumarate_lyase_CS"/>
</dbReference>